<keyword evidence="2" id="KW-1185">Reference proteome</keyword>
<evidence type="ECO:0000313" key="2">
    <source>
        <dbReference type="Proteomes" id="UP000295645"/>
    </source>
</evidence>
<evidence type="ECO:0000313" key="1">
    <source>
        <dbReference type="EMBL" id="TCV93824.1"/>
    </source>
</evidence>
<protein>
    <submittedName>
        <fullName evidence="1">FMN phosphatase YigB (HAD superfamily)</fullName>
    </submittedName>
</protein>
<dbReference type="Gene3D" id="3.40.50.1000">
    <property type="entry name" value="HAD superfamily/HAD-like"/>
    <property type="match status" value="1"/>
</dbReference>
<dbReference type="OrthoDB" id="152220at2"/>
<dbReference type="SFLD" id="SFLDS00003">
    <property type="entry name" value="Haloacid_Dehalogenase"/>
    <property type="match status" value="1"/>
</dbReference>
<dbReference type="RefSeq" id="WP_132143926.1">
    <property type="nucleotide sequence ID" value="NZ_SMCS01000004.1"/>
</dbReference>
<name>A0A4R3YRE5_9GAMM</name>
<reference evidence="1 2" key="1">
    <citation type="submission" date="2019-03" db="EMBL/GenBank/DDBJ databases">
        <title>Above-ground endophytic microbial communities from plants in different locations in the United States.</title>
        <authorList>
            <person name="Frank C."/>
        </authorList>
    </citation>
    <scope>NUCLEOTIDE SEQUENCE [LARGE SCALE GENOMIC DNA]</scope>
    <source>
        <strain evidence="1 2">LP_13_YM</strain>
    </source>
</reference>
<sequence length="228" mass="25699">MSNTDSIVFLLDVDNTLLDNDRFSADLAARLERDFGPEGRDAYNAIDHDLRDQYGYADYLTTLQRFRIGRETHPKLAEMSFFLLDYPFDERVFPGTLDAIAHLRSMGRPVILSDGDVVFQPRKVRRAGLWDAFAGDVLIYVHKEDMLDNMRARYPATHYVMIDDKPRILVALKKIMGDSVTTVFVRQGHYAAAAGKELEETPPDIVLDSIADLRGLDASAFGPRNATA</sequence>
<dbReference type="EMBL" id="SMCS01000004">
    <property type="protein sequence ID" value="TCV93824.1"/>
    <property type="molecule type" value="Genomic_DNA"/>
</dbReference>
<proteinExistence type="predicted"/>
<dbReference type="Proteomes" id="UP000295645">
    <property type="component" value="Unassembled WGS sequence"/>
</dbReference>
<dbReference type="InterPro" id="IPR023214">
    <property type="entry name" value="HAD_sf"/>
</dbReference>
<dbReference type="SFLD" id="SFLDG01129">
    <property type="entry name" value="C1.5:_HAD__Beta-PGM__Phosphata"/>
    <property type="match status" value="1"/>
</dbReference>
<dbReference type="AlphaFoldDB" id="A0A4R3YRE5"/>
<dbReference type="InterPro" id="IPR036412">
    <property type="entry name" value="HAD-like_sf"/>
</dbReference>
<accession>A0A4R3YRE5</accession>
<comment type="caution">
    <text evidence="1">The sequence shown here is derived from an EMBL/GenBank/DDBJ whole genome shotgun (WGS) entry which is preliminary data.</text>
</comment>
<dbReference type="Gene3D" id="1.10.286.50">
    <property type="match status" value="1"/>
</dbReference>
<gene>
    <name evidence="1" type="ORF">EC912_10417</name>
</gene>
<dbReference type="SUPFAM" id="SSF56784">
    <property type="entry name" value="HAD-like"/>
    <property type="match status" value="1"/>
</dbReference>
<organism evidence="1 2">
    <name type="scientific">Luteibacter rhizovicinus</name>
    <dbReference type="NCBI Taxonomy" id="242606"/>
    <lineage>
        <taxon>Bacteria</taxon>
        <taxon>Pseudomonadati</taxon>
        <taxon>Pseudomonadota</taxon>
        <taxon>Gammaproteobacteria</taxon>
        <taxon>Lysobacterales</taxon>
        <taxon>Rhodanobacteraceae</taxon>
        <taxon>Luteibacter</taxon>
    </lineage>
</organism>
<dbReference type="Pfam" id="PF00702">
    <property type="entry name" value="Hydrolase"/>
    <property type="match status" value="1"/>
</dbReference>